<comment type="similarity">
    <text evidence="1">Belongs to the DNA/RNA non-specific endonuclease family.</text>
</comment>
<dbReference type="Gene3D" id="3.40.570.10">
    <property type="entry name" value="Extracellular Endonuclease, subunit A"/>
    <property type="match status" value="1"/>
</dbReference>
<dbReference type="Pfam" id="PF01223">
    <property type="entry name" value="Endonuclease_NS"/>
    <property type="match status" value="1"/>
</dbReference>
<evidence type="ECO:0000256" key="4">
    <source>
        <dbReference type="PIRSR" id="PIRSR640255-1"/>
    </source>
</evidence>
<dbReference type="GO" id="GO:0006309">
    <property type="term" value="P:apoptotic DNA fragmentation"/>
    <property type="evidence" value="ECO:0007669"/>
    <property type="project" value="TreeGrafter"/>
</dbReference>
<accession>A0A182PWC4</accession>
<dbReference type="InterPro" id="IPR044929">
    <property type="entry name" value="DNA/RNA_non-sp_Endonuclease_sf"/>
</dbReference>
<dbReference type="GO" id="GO:0003676">
    <property type="term" value="F:nucleic acid binding"/>
    <property type="evidence" value="ECO:0007669"/>
    <property type="project" value="InterPro"/>
</dbReference>
<dbReference type="GO" id="GO:0000014">
    <property type="term" value="F:single-stranded DNA endodeoxyribonuclease activity"/>
    <property type="evidence" value="ECO:0007669"/>
    <property type="project" value="TreeGrafter"/>
</dbReference>
<dbReference type="InterPro" id="IPR040255">
    <property type="entry name" value="Non-specific_endonuclease"/>
</dbReference>
<evidence type="ECO:0000256" key="3">
    <source>
        <dbReference type="ARBA" id="ARBA00022759"/>
    </source>
</evidence>
<dbReference type="SMART" id="SM00892">
    <property type="entry name" value="Endonuclease_NS"/>
    <property type="match status" value="1"/>
</dbReference>
<organism evidence="7 8">
    <name type="scientific">Anopheles epiroticus</name>
    <dbReference type="NCBI Taxonomy" id="199890"/>
    <lineage>
        <taxon>Eukaryota</taxon>
        <taxon>Metazoa</taxon>
        <taxon>Ecdysozoa</taxon>
        <taxon>Arthropoda</taxon>
        <taxon>Hexapoda</taxon>
        <taxon>Insecta</taxon>
        <taxon>Pterygota</taxon>
        <taxon>Neoptera</taxon>
        <taxon>Endopterygota</taxon>
        <taxon>Diptera</taxon>
        <taxon>Nematocera</taxon>
        <taxon>Culicoidea</taxon>
        <taxon>Culicidae</taxon>
        <taxon>Anophelinae</taxon>
        <taxon>Anopheles</taxon>
    </lineage>
</organism>
<reference evidence="7" key="2">
    <citation type="submission" date="2020-05" db="UniProtKB">
        <authorList>
            <consortium name="EnsemblMetazoa"/>
        </authorList>
    </citation>
    <scope>IDENTIFICATION</scope>
    <source>
        <strain evidence="7">Epiroticus2</strain>
    </source>
</reference>
<keyword evidence="3" id="KW-0255">Endonuclease</keyword>
<dbReference type="AlphaFoldDB" id="A0A182PWC4"/>
<keyword evidence="3" id="KW-0378">Hydrolase</keyword>
<evidence type="ECO:0000256" key="1">
    <source>
        <dbReference type="ARBA" id="ARBA00010052"/>
    </source>
</evidence>
<feature type="domain" description="DNA/RNA non-specific endonuclease/pyrophosphatase/phosphodiesterase" evidence="6">
    <location>
        <begin position="78"/>
        <end position="285"/>
    </location>
</feature>
<dbReference type="InterPro" id="IPR001604">
    <property type="entry name" value="Endo_G_ENPP1-like_dom"/>
</dbReference>
<evidence type="ECO:0000256" key="2">
    <source>
        <dbReference type="ARBA" id="ARBA00022722"/>
    </source>
</evidence>
<dbReference type="GO" id="GO:0004521">
    <property type="term" value="F:RNA endonuclease activity"/>
    <property type="evidence" value="ECO:0007669"/>
    <property type="project" value="TreeGrafter"/>
</dbReference>
<dbReference type="Proteomes" id="UP000075885">
    <property type="component" value="Unassembled WGS sequence"/>
</dbReference>
<sequence length="286" mass="31777">MSVFGVKKLQVQNVYCDPYMLDSSSKSNGGWLHAKKQLNAHHQTHPTEDGIGDQGQVWWVGYKCIVNVKTDLTYPEPVFLRNSNLWIPKNGQLVWATGESTVVACPRTSVINIAGVPSAVQVATSYTIRSQQTRLADLLGSDTQAALYVNSANYLARGHSTPDADGIFRTWQWATYFYVNVVPQWQRVNAGNWLAVERITRNIADRLQHDVVVYTGSFDILTLPHVNGTQVPITLSTGGITVPKWTWKIIKSPSTNAAIAFITNNDQYRTAITASELLCSDICSQY</sequence>
<name>A0A182PWC4_9DIPT</name>
<evidence type="ECO:0000259" key="6">
    <source>
        <dbReference type="SMART" id="SM00892"/>
    </source>
</evidence>
<keyword evidence="8" id="KW-1185">Reference proteome</keyword>
<dbReference type="InterPro" id="IPR044925">
    <property type="entry name" value="His-Me_finger_sf"/>
</dbReference>
<dbReference type="GO" id="GO:0046872">
    <property type="term" value="F:metal ion binding"/>
    <property type="evidence" value="ECO:0007669"/>
    <property type="project" value="UniProtKB-KW"/>
</dbReference>
<dbReference type="SUPFAM" id="SSF54060">
    <property type="entry name" value="His-Me finger endonucleases"/>
    <property type="match status" value="1"/>
</dbReference>
<keyword evidence="5" id="KW-0479">Metal-binding</keyword>
<evidence type="ECO:0000313" key="7">
    <source>
        <dbReference type="EnsemblMetazoa" id="AEPI011261-PA"/>
    </source>
</evidence>
<dbReference type="GO" id="GO:0005743">
    <property type="term" value="C:mitochondrial inner membrane"/>
    <property type="evidence" value="ECO:0007669"/>
    <property type="project" value="TreeGrafter"/>
</dbReference>
<dbReference type="PANTHER" id="PTHR13966">
    <property type="entry name" value="ENDONUCLEASE RELATED"/>
    <property type="match status" value="1"/>
</dbReference>
<feature type="active site" description="Proton acceptor" evidence="4">
    <location>
        <position position="159"/>
    </location>
</feature>
<protein>
    <recommendedName>
        <fullName evidence="6">DNA/RNA non-specific endonuclease/pyrophosphatase/phosphodiesterase domain-containing protein</fullName>
    </recommendedName>
</protein>
<feature type="binding site" evidence="5">
    <location>
        <position position="189"/>
    </location>
    <ligand>
        <name>Mg(2+)</name>
        <dbReference type="ChEBI" id="CHEBI:18420"/>
        <note>catalytic</note>
    </ligand>
</feature>
<reference evidence="8" key="1">
    <citation type="submission" date="2013-03" db="EMBL/GenBank/DDBJ databases">
        <title>The Genome Sequence of Anopheles epiroticus epiroticus2.</title>
        <authorList>
            <consortium name="The Broad Institute Genomics Platform"/>
            <person name="Neafsey D.E."/>
            <person name="Howell P."/>
            <person name="Walker B."/>
            <person name="Young S.K."/>
            <person name="Zeng Q."/>
            <person name="Gargeya S."/>
            <person name="Fitzgerald M."/>
            <person name="Haas B."/>
            <person name="Abouelleil A."/>
            <person name="Allen A.W."/>
            <person name="Alvarado L."/>
            <person name="Arachchi H.M."/>
            <person name="Berlin A.M."/>
            <person name="Chapman S.B."/>
            <person name="Gainer-Dewar J."/>
            <person name="Goldberg J."/>
            <person name="Griggs A."/>
            <person name="Gujja S."/>
            <person name="Hansen M."/>
            <person name="Howarth C."/>
            <person name="Imamovic A."/>
            <person name="Ireland A."/>
            <person name="Larimer J."/>
            <person name="McCowan C."/>
            <person name="Murphy C."/>
            <person name="Pearson M."/>
            <person name="Poon T.W."/>
            <person name="Priest M."/>
            <person name="Roberts A."/>
            <person name="Saif S."/>
            <person name="Shea T."/>
            <person name="Sisk P."/>
            <person name="Sykes S."/>
            <person name="Wortman J."/>
            <person name="Nusbaum C."/>
            <person name="Birren B."/>
        </authorList>
    </citation>
    <scope>NUCLEOTIDE SEQUENCE [LARGE SCALE GENOMIC DNA]</scope>
    <source>
        <strain evidence="8">Epiroticus2</strain>
    </source>
</reference>
<evidence type="ECO:0000256" key="5">
    <source>
        <dbReference type="PIRSR" id="PIRSR640255-2"/>
    </source>
</evidence>
<dbReference type="VEuPathDB" id="VectorBase:AEPI011261"/>
<keyword evidence="2" id="KW-0540">Nuclease</keyword>
<dbReference type="PANTHER" id="PTHR13966:SF17">
    <property type="entry name" value="ENDONUCLEASE-RELATED"/>
    <property type="match status" value="1"/>
</dbReference>
<evidence type="ECO:0000313" key="8">
    <source>
        <dbReference type="Proteomes" id="UP000075885"/>
    </source>
</evidence>
<dbReference type="EnsemblMetazoa" id="AEPI011261-RA">
    <property type="protein sequence ID" value="AEPI011261-PA"/>
    <property type="gene ID" value="AEPI011261"/>
</dbReference>
<proteinExistence type="inferred from homology"/>
<dbReference type="GO" id="GO:0005634">
    <property type="term" value="C:nucleus"/>
    <property type="evidence" value="ECO:0007669"/>
    <property type="project" value="TreeGrafter"/>
</dbReference>